<protein>
    <submittedName>
        <fullName evidence="1">DUF2752 domain-containing protein</fullName>
    </submittedName>
</protein>
<evidence type="ECO:0000313" key="1">
    <source>
        <dbReference type="EMBL" id="UYP18942.1"/>
    </source>
</evidence>
<organism evidence="1 2">
    <name type="scientific">Rhodococcus sacchari</name>
    <dbReference type="NCBI Taxonomy" id="2962047"/>
    <lineage>
        <taxon>Bacteria</taxon>
        <taxon>Bacillati</taxon>
        <taxon>Actinomycetota</taxon>
        <taxon>Actinomycetes</taxon>
        <taxon>Mycobacteriales</taxon>
        <taxon>Nocardiaceae</taxon>
        <taxon>Rhodococcus</taxon>
    </lineage>
</organism>
<dbReference type="Proteomes" id="UP001156484">
    <property type="component" value="Chromosome"/>
</dbReference>
<sequence length="150" mass="15986">MARHPGPAGEEHLVTRTAHPLAAPAVVLAGAAGVCALVAWADPTTPGGIIPPCPTYTLFGIHCPGCGLSRMLYSLVHFDVPAAVHYNALGVVALVVAAVLFAVWTVGRVRGTPMPRWTRYRWTPHVVLVVVAVWFVVRNLPVAPFTALRI</sequence>
<reference evidence="1" key="1">
    <citation type="submission" date="2022-10" db="EMBL/GenBank/DDBJ databases">
        <title>Rhodococcus ferula Z13 complete genome.</title>
        <authorList>
            <person name="Long X."/>
            <person name="Zang M."/>
        </authorList>
    </citation>
    <scope>NUCLEOTIDE SEQUENCE</scope>
    <source>
        <strain evidence="1">Z13</strain>
    </source>
</reference>
<gene>
    <name evidence="1" type="ORF">OED52_20310</name>
</gene>
<dbReference type="EMBL" id="CP107551">
    <property type="protein sequence ID" value="UYP18942.1"/>
    <property type="molecule type" value="Genomic_DNA"/>
</dbReference>
<name>A0ACD4DG17_9NOCA</name>
<accession>A0ACD4DG17</accession>
<evidence type="ECO:0000313" key="2">
    <source>
        <dbReference type="Proteomes" id="UP001156484"/>
    </source>
</evidence>
<proteinExistence type="predicted"/>
<keyword evidence="2" id="KW-1185">Reference proteome</keyword>